<comment type="caution">
    <text evidence="1">The sequence shown here is derived from an EMBL/GenBank/DDBJ whole genome shotgun (WGS) entry which is preliminary data.</text>
</comment>
<dbReference type="AlphaFoldDB" id="A0AAD9DJY0"/>
<reference evidence="1" key="1">
    <citation type="submission" date="2023-03" db="EMBL/GenBank/DDBJ databases">
        <title>Electrophorus voltai genome.</title>
        <authorList>
            <person name="Bian C."/>
        </authorList>
    </citation>
    <scope>NUCLEOTIDE SEQUENCE</scope>
    <source>
        <strain evidence="1">CB-2022</strain>
        <tissue evidence="1">Muscle</tissue>
    </source>
</reference>
<gene>
    <name evidence="1" type="ORF">P4O66_023110</name>
</gene>
<proteinExistence type="predicted"/>
<dbReference type="Proteomes" id="UP001239994">
    <property type="component" value="Unassembled WGS sequence"/>
</dbReference>
<accession>A0AAD9DJY0</accession>
<evidence type="ECO:0000313" key="2">
    <source>
        <dbReference type="Proteomes" id="UP001239994"/>
    </source>
</evidence>
<keyword evidence="2" id="KW-1185">Reference proteome</keyword>
<organism evidence="1 2">
    <name type="scientific">Electrophorus voltai</name>
    <dbReference type="NCBI Taxonomy" id="2609070"/>
    <lineage>
        <taxon>Eukaryota</taxon>
        <taxon>Metazoa</taxon>
        <taxon>Chordata</taxon>
        <taxon>Craniata</taxon>
        <taxon>Vertebrata</taxon>
        <taxon>Euteleostomi</taxon>
        <taxon>Actinopterygii</taxon>
        <taxon>Neopterygii</taxon>
        <taxon>Teleostei</taxon>
        <taxon>Ostariophysi</taxon>
        <taxon>Gymnotiformes</taxon>
        <taxon>Gymnotoidei</taxon>
        <taxon>Gymnotidae</taxon>
        <taxon>Electrophorus</taxon>
    </lineage>
</organism>
<name>A0AAD9DJY0_9TELE</name>
<sequence length="118" mass="12810">MYFMFIKCHGYTISSVCSFCPPIDWLCYMAALTIESSLCAWNLICQSPYPSALGFLKAGYSQSSSSPATPTSASPAIIKQMTLTGLVSNTDGTASGVKWLVWLCGALKTTWRSTCKKQ</sequence>
<evidence type="ECO:0000313" key="1">
    <source>
        <dbReference type="EMBL" id="KAK1784516.1"/>
    </source>
</evidence>
<dbReference type="EMBL" id="JAROKS010000093">
    <property type="protein sequence ID" value="KAK1784516.1"/>
    <property type="molecule type" value="Genomic_DNA"/>
</dbReference>
<protein>
    <submittedName>
        <fullName evidence="1">Uncharacterized protein</fullName>
    </submittedName>
</protein>